<dbReference type="GO" id="GO:0016020">
    <property type="term" value="C:membrane"/>
    <property type="evidence" value="ECO:0007669"/>
    <property type="project" value="UniProtKB-SubCell"/>
</dbReference>
<comment type="subcellular location">
    <subcellularLocation>
        <location evidence="1">Membrane</location>
        <topology evidence="1">Single-pass membrane protein</topology>
    </subcellularLocation>
</comment>
<dbReference type="AlphaFoldDB" id="A0A5C4R1L4"/>
<dbReference type="EMBL" id="VDDC01000046">
    <property type="protein sequence ID" value="TNH37852.1"/>
    <property type="molecule type" value="Genomic_DNA"/>
</dbReference>
<dbReference type="InterPro" id="IPR005498">
    <property type="entry name" value="T4SS_VirB10/TraB/TrbI"/>
</dbReference>
<dbReference type="InterPro" id="IPR042217">
    <property type="entry name" value="T4SS_VirB10/TrbI"/>
</dbReference>
<organism evidence="8 9">
    <name type="scientific">Paracoccus haeundaensis</name>
    <dbReference type="NCBI Taxonomy" id="225362"/>
    <lineage>
        <taxon>Bacteria</taxon>
        <taxon>Pseudomonadati</taxon>
        <taxon>Pseudomonadota</taxon>
        <taxon>Alphaproteobacteria</taxon>
        <taxon>Rhodobacterales</taxon>
        <taxon>Paracoccaceae</taxon>
        <taxon>Paracoccus</taxon>
    </lineage>
</organism>
<feature type="compositionally biased region" description="Polar residues" evidence="6">
    <location>
        <begin position="71"/>
        <end position="93"/>
    </location>
</feature>
<evidence type="ECO:0000313" key="8">
    <source>
        <dbReference type="EMBL" id="TNH37852.1"/>
    </source>
</evidence>
<sequence length="478" mass="51337">MTDDTSNAKVDQQQGAQGTEGDPEEQLNERLQALEAESQGAKKTESKRSPAILVTGLIAICGLGLAAYTVSQSSTDGSSLRTGQSDPFQNIGTSAYGHLRVAQGAEPDLQPEPEEPQQPEPDPRYEEMQQQLAALRAEIAARDAASETDNAEVVTETPVDDDRLSKLAEELEALRLRDAERDSEAARIAQDHAREMQRLQSELDLARLSGGGDNYDQSGNAALDDRARQAEEARRLAQEQQERRRSSGMLAFGGSGGGGGEASGAAEQREARLSDNEAFVRDAGRPAQVERASVIVNPANTVTQGTMIQAILETAINSELPGAIRGVVSEDVHSYDGTRILIPRGSQVIGRYSEGVELGQRRALVAWERIIMPDNQSVTISAYGGDEIGQSGLTGRVNNHFGQRFGSAALVSFLTILPALATENTDDDRANDMADSVGQNLTNATTSVLSESLRIKPTIRVAQGARVTIMVDRDLEIF</sequence>
<dbReference type="CDD" id="cd16429">
    <property type="entry name" value="VirB10"/>
    <property type="match status" value="1"/>
</dbReference>
<evidence type="ECO:0000256" key="3">
    <source>
        <dbReference type="ARBA" id="ARBA00022692"/>
    </source>
</evidence>
<feature type="compositionally biased region" description="Gly residues" evidence="6">
    <location>
        <begin position="251"/>
        <end position="262"/>
    </location>
</feature>
<evidence type="ECO:0000256" key="1">
    <source>
        <dbReference type="ARBA" id="ARBA00004167"/>
    </source>
</evidence>
<feature type="region of interest" description="Disordered" evidence="6">
    <location>
        <begin position="207"/>
        <end position="272"/>
    </location>
</feature>
<dbReference type="RefSeq" id="WP_127899864.1">
    <property type="nucleotide sequence ID" value="NZ_VDDC01000046.1"/>
</dbReference>
<feature type="compositionally biased region" description="Polar residues" evidence="6">
    <location>
        <begin position="1"/>
        <end position="17"/>
    </location>
</feature>
<evidence type="ECO:0000256" key="5">
    <source>
        <dbReference type="ARBA" id="ARBA00023136"/>
    </source>
</evidence>
<keyword evidence="5 7" id="KW-0472">Membrane</keyword>
<keyword evidence="4 7" id="KW-1133">Transmembrane helix</keyword>
<dbReference type="Proteomes" id="UP000304880">
    <property type="component" value="Unassembled WGS sequence"/>
</dbReference>
<evidence type="ECO:0000256" key="6">
    <source>
        <dbReference type="SAM" id="MobiDB-lite"/>
    </source>
</evidence>
<feature type="region of interest" description="Disordered" evidence="6">
    <location>
        <begin position="1"/>
        <end position="49"/>
    </location>
</feature>
<comment type="similarity">
    <text evidence="2">Belongs to the TrbI/VirB10 family.</text>
</comment>
<evidence type="ECO:0000313" key="9">
    <source>
        <dbReference type="Proteomes" id="UP000304880"/>
    </source>
</evidence>
<dbReference type="Pfam" id="PF03743">
    <property type="entry name" value="TrbI"/>
    <property type="match status" value="1"/>
</dbReference>
<keyword evidence="3 7" id="KW-0812">Transmembrane</keyword>
<feature type="region of interest" description="Disordered" evidence="6">
    <location>
        <begin position="141"/>
        <end position="161"/>
    </location>
</feature>
<keyword evidence="9" id="KW-1185">Reference proteome</keyword>
<accession>A0A5C4R1L4</accession>
<evidence type="ECO:0000256" key="7">
    <source>
        <dbReference type="SAM" id="Phobius"/>
    </source>
</evidence>
<gene>
    <name evidence="8" type="ORF">FHD67_18050</name>
</gene>
<name>A0A5C4R1L4_9RHOB</name>
<evidence type="ECO:0000256" key="4">
    <source>
        <dbReference type="ARBA" id="ARBA00022989"/>
    </source>
</evidence>
<evidence type="ECO:0000256" key="2">
    <source>
        <dbReference type="ARBA" id="ARBA00010265"/>
    </source>
</evidence>
<feature type="transmembrane region" description="Helical" evidence="7">
    <location>
        <begin position="51"/>
        <end position="70"/>
    </location>
</feature>
<protein>
    <submittedName>
        <fullName evidence="8">Conjugal transfer protein</fullName>
    </submittedName>
</protein>
<proteinExistence type="inferred from homology"/>
<reference evidence="8 9" key="1">
    <citation type="submission" date="2019-06" db="EMBL/GenBank/DDBJ databases">
        <authorList>
            <person name="Li J."/>
        </authorList>
    </citation>
    <scope>NUCLEOTIDE SEQUENCE [LARGE SCALE GENOMIC DNA]</scope>
    <source>
        <strain evidence="8 9">CGMCC 1.8012</strain>
    </source>
</reference>
<dbReference type="Gene3D" id="2.40.128.260">
    <property type="entry name" value="Type IV secretion system, VirB10/TraB/TrbI"/>
    <property type="match status" value="1"/>
</dbReference>
<comment type="caution">
    <text evidence="8">The sequence shown here is derived from an EMBL/GenBank/DDBJ whole genome shotgun (WGS) entry which is preliminary data.</text>
</comment>
<feature type="compositionally biased region" description="Basic and acidic residues" evidence="6">
    <location>
        <begin position="223"/>
        <end position="245"/>
    </location>
</feature>
<feature type="region of interest" description="Disordered" evidence="6">
    <location>
        <begin position="71"/>
        <end position="129"/>
    </location>
</feature>